<name>Q13HR6_PARXL</name>
<evidence type="ECO:0000313" key="3">
    <source>
        <dbReference type="Proteomes" id="UP000001817"/>
    </source>
</evidence>
<dbReference type="KEGG" id="bxb:DR64_7974"/>
<protein>
    <submittedName>
        <fullName evidence="2">Uncharacterized protein</fullName>
    </submittedName>
</protein>
<dbReference type="EMBL" id="CP000272">
    <property type="protein sequence ID" value="ABE36373.1"/>
    <property type="molecule type" value="Genomic_DNA"/>
</dbReference>
<dbReference type="Proteomes" id="UP000001817">
    <property type="component" value="Chromosome 3"/>
</dbReference>
<feature type="transmembrane region" description="Helical" evidence="1">
    <location>
        <begin position="20"/>
        <end position="41"/>
    </location>
</feature>
<organism evidence="2 3">
    <name type="scientific">Paraburkholderia xenovorans (strain LB400)</name>
    <dbReference type="NCBI Taxonomy" id="266265"/>
    <lineage>
        <taxon>Bacteria</taxon>
        <taxon>Pseudomonadati</taxon>
        <taxon>Pseudomonadota</taxon>
        <taxon>Betaproteobacteria</taxon>
        <taxon>Burkholderiales</taxon>
        <taxon>Burkholderiaceae</taxon>
        <taxon>Paraburkholderia</taxon>
    </lineage>
</organism>
<keyword evidence="3" id="KW-1185">Reference proteome</keyword>
<dbReference type="OrthoDB" id="9114244at2"/>
<evidence type="ECO:0000256" key="1">
    <source>
        <dbReference type="SAM" id="Phobius"/>
    </source>
</evidence>
<dbReference type="KEGG" id="bxe:Bxe_C0469"/>
<proteinExistence type="predicted"/>
<dbReference type="RefSeq" id="WP_011493629.1">
    <property type="nucleotide sequence ID" value="NC_007953.1"/>
</dbReference>
<reference evidence="2 3" key="1">
    <citation type="journal article" date="2006" name="Proc. Natl. Acad. Sci. U.S.A.">
        <title>Burkholderia xenovorans LB400 harbors a multi-replicon, 9.73-Mbp genome shaped for versatility.</title>
        <authorList>
            <person name="Chain P.S."/>
            <person name="Denef V.J."/>
            <person name="Konstantinidis K.T."/>
            <person name="Vergez L.M."/>
            <person name="Agullo L."/>
            <person name="Reyes V.L."/>
            <person name="Hauser L."/>
            <person name="Cordova M."/>
            <person name="Gomez L."/>
            <person name="Gonzalez M."/>
            <person name="Land M."/>
            <person name="Lao V."/>
            <person name="Larimer F."/>
            <person name="LiPuma J.J."/>
            <person name="Mahenthiralingam E."/>
            <person name="Malfatti S.A."/>
            <person name="Marx C.J."/>
            <person name="Parnell J.J."/>
            <person name="Ramette A."/>
            <person name="Richardson P."/>
            <person name="Seeger M."/>
            <person name="Smith D."/>
            <person name="Spilker T."/>
            <person name="Sul W.J."/>
            <person name="Tsoi T.V."/>
            <person name="Ulrich L.E."/>
            <person name="Zhulin I.B."/>
            <person name="Tiedje J.M."/>
        </authorList>
    </citation>
    <scope>NUCLEOTIDE SEQUENCE [LARGE SCALE GENOMIC DNA]</scope>
    <source>
        <strain evidence="2 3">LB400</strain>
    </source>
</reference>
<evidence type="ECO:0000313" key="2">
    <source>
        <dbReference type="EMBL" id="ABE36373.1"/>
    </source>
</evidence>
<accession>Q13HR6</accession>
<keyword evidence="1" id="KW-0812">Transmembrane</keyword>
<keyword evidence="1" id="KW-0472">Membrane</keyword>
<dbReference type="STRING" id="266265.Bxe_C0469"/>
<sequence length="144" mass="15556">MNNCKPEFHETGKISQGDDNLQHCIAGVCLTLLLITLFVIAGVCMRQEPRGVDGECLQRVTNGEHASLEAFFQNPVQRDAMAQAINACSGRGAAAMWAHETTGLGRVRISAHRLGSRKALPTTAHANPAEGTRICTTVRMTRLS</sequence>
<keyword evidence="1" id="KW-1133">Transmembrane helix</keyword>
<gene>
    <name evidence="2" type="ORF">Bxe_C0469</name>
</gene>
<dbReference type="AlphaFoldDB" id="Q13HR6"/>